<reference evidence="3 4" key="1">
    <citation type="submission" date="2019-07" db="EMBL/GenBank/DDBJ databases">
        <title>Lentzea xizangensis sp. nov., isolated from Qinghai-Tibetan Plateau Soils.</title>
        <authorList>
            <person name="Huang J."/>
        </authorList>
    </citation>
    <scope>NUCLEOTIDE SEQUENCE [LARGE SCALE GENOMIC DNA]</scope>
    <source>
        <strain evidence="3 4">FXJ1.1311</strain>
    </source>
</reference>
<protein>
    <submittedName>
        <fullName evidence="3">Alpha-L-glutamate ligase</fullName>
    </submittedName>
</protein>
<keyword evidence="3" id="KW-0436">Ligase</keyword>
<dbReference type="InterPro" id="IPR011761">
    <property type="entry name" value="ATP-grasp"/>
</dbReference>
<name>A0A563EQB4_9PSEU</name>
<dbReference type="Gene3D" id="3.30.470.20">
    <property type="entry name" value="ATP-grasp fold, B domain"/>
    <property type="match status" value="1"/>
</dbReference>
<dbReference type="AlphaFoldDB" id="A0A563EQB4"/>
<dbReference type="PANTHER" id="PTHR21621:SF0">
    <property type="entry name" value="BETA-CITRYLGLUTAMATE SYNTHASE B-RELATED"/>
    <property type="match status" value="1"/>
</dbReference>
<dbReference type="GO" id="GO:0005737">
    <property type="term" value="C:cytoplasm"/>
    <property type="evidence" value="ECO:0007669"/>
    <property type="project" value="TreeGrafter"/>
</dbReference>
<dbReference type="PROSITE" id="PS50975">
    <property type="entry name" value="ATP_GRASP"/>
    <property type="match status" value="1"/>
</dbReference>
<organism evidence="3 4">
    <name type="scientific">Lentzea tibetensis</name>
    <dbReference type="NCBI Taxonomy" id="2591470"/>
    <lineage>
        <taxon>Bacteria</taxon>
        <taxon>Bacillati</taxon>
        <taxon>Actinomycetota</taxon>
        <taxon>Actinomycetes</taxon>
        <taxon>Pseudonocardiales</taxon>
        <taxon>Pseudonocardiaceae</taxon>
        <taxon>Lentzea</taxon>
    </lineage>
</organism>
<dbReference type="EMBL" id="VOBR01000015">
    <property type="protein sequence ID" value="TWP49555.1"/>
    <property type="molecule type" value="Genomic_DNA"/>
</dbReference>
<dbReference type="InterPro" id="IPR013651">
    <property type="entry name" value="ATP-grasp_RimK-type"/>
</dbReference>
<gene>
    <name evidence="3" type="ORF">FKR81_23755</name>
</gene>
<dbReference type="PANTHER" id="PTHR21621">
    <property type="entry name" value="RIBOSOMAL PROTEIN S6 MODIFICATION PROTEIN"/>
    <property type="match status" value="1"/>
</dbReference>
<evidence type="ECO:0000313" key="3">
    <source>
        <dbReference type="EMBL" id="TWP49555.1"/>
    </source>
</evidence>
<dbReference type="Pfam" id="PF08443">
    <property type="entry name" value="RimK"/>
    <property type="match status" value="1"/>
</dbReference>
<evidence type="ECO:0000313" key="4">
    <source>
        <dbReference type="Proteomes" id="UP000316639"/>
    </source>
</evidence>
<dbReference type="GO" id="GO:0005524">
    <property type="term" value="F:ATP binding"/>
    <property type="evidence" value="ECO:0007669"/>
    <property type="project" value="UniProtKB-UniRule"/>
</dbReference>
<comment type="caution">
    <text evidence="3">The sequence shown here is derived from an EMBL/GenBank/DDBJ whole genome shotgun (WGS) entry which is preliminary data.</text>
</comment>
<sequence length="300" mass="31972">MTDHSSTEGSRATLVTAVETLTGRPPVQMDARHFMTGGIGRVNTADGALRLEAGDVVVTPSVVLIYEIPPGKRRDFEAFQRLLEQHGVNSLGLDADASRTATEKNLTVDQFVLDNVPHMETISLSRPTAELAADSFDELGGDVWARPVVGMGGDDVFHVTSHEQLRDAADYYATSELDWLIARDANNVNHGGLRHQYRVVVLEGRVVRACEHVQANPDAPCNEIQGAVSTVLDIDDLPAGLGQLAVSATKSLGLAFGGVDLALENGGVVFEVNVHPAFGSDGGLETVAIPYVEAHLAMLS</sequence>
<keyword evidence="4" id="KW-1185">Reference proteome</keyword>
<dbReference type="Proteomes" id="UP000316639">
    <property type="component" value="Unassembled WGS sequence"/>
</dbReference>
<dbReference type="RefSeq" id="WP_146354508.1">
    <property type="nucleotide sequence ID" value="NZ_VOBR01000015.1"/>
</dbReference>
<evidence type="ECO:0000259" key="2">
    <source>
        <dbReference type="PROSITE" id="PS50975"/>
    </source>
</evidence>
<dbReference type="GO" id="GO:0016879">
    <property type="term" value="F:ligase activity, forming carbon-nitrogen bonds"/>
    <property type="evidence" value="ECO:0007669"/>
    <property type="project" value="TreeGrafter"/>
</dbReference>
<dbReference type="SUPFAM" id="SSF56059">
    <property type="entry name" value="Glutathione synthetase ATP-binding domain-like"/>
    <property type="match status" value="1"/>
</dbReference>
<accession>A0A563EQB4</accession>
<keyword evidence="1" id="KW-0547">Nucleotide-binding</keyword>
<dbReference type="OrthoDB" id="4289223at2"/>
<keyword evidence="1" id="KW-0067">ATP-binding</keyword>
<evidence type="ECO:0000256" key="1">
    <source>
        <dbReference type="PROSITE-ProRule" id="PRU00409"/>
    </source>
</evidence>
<feature type="domain" description="ATP-grasp" evidence="2">
    <location>
        <begin position="108"/>
        <end position="300"/>
    </location>
</feature>
<proteinExistence type="predicted"/>
<dbReference type="GO" id="GO:0046872">
    <property type="term" value="F:metal ion binding"/>
    <property type="evidence" value="ECO:0007669"/>
    <property type="project" value="InterPro"/>
</dbReference>